<dbReference type="SUPFAM" id="SSF57756">
    <property type="entry name" value="Retrovirus zinc finger-like domains"/>
    <property type="match status" value="1"/>
</dbReference>
<proteinExistence type="predicted"/>
<feature type="compositionally biased region" description="Basic and acidic residues" evidence="3">
    <location>
        <begin position="1515"/>
        <end position="1528"/>
    </location>
</feature>
<dbReference type="InterPro" id="IPR021109">
    <property type="entry name" value="Peptidase_aspartic_dom_sf"/>
</dbReference>
<feature type="region of interest" description="Disordered" evidence="3">
    <location>
        <begin position="1507"/>
        <end position="1539"/>
    </location>
</feature>
<feature type="region of interest" description="Disordered" evidence="3">
    <location>
        <begin position="131"/>
        <end position="168"/>
    </location>
</feature>
<gene>
    <name evidence="5" type="ORF">LWI29_011601</name>
</gene>
<dbReference type="InterPro" id="IPR054722">
    <property type="entry name" value="PolX-like_BBD"/>
</dbReference>
<feature type="compositionally biased region" description="Polar residues" evidence="3">
    <location>
        <begin position="1274"/>
        <end position="1283"/>
    </location>
</feature>
<dbReference type="Pfam" id="PF00098">
    <property type="entry name" value="zf-CCHC"/>
    <property type="match status" value="1"/>
</dbReference>
<feature type="region of interest" description="Disordered" evidence="3">
    <location>
        <begin position="308"/>
        <end position="330"/>
    </location>
</feature>
<dbReference type="EMBL" id="JAUESC010000382">
    <property type="protein sequence ID" value="KAK0586747.1"/>
    <property type="molecule type" value="Genomic_DNA"/>
</dbReference>
<feature type="compositionally biased region" description="Basic and acidic residues" evidence="3">
    <location>
        <begin position="314"/>
        <end position="327"/>
    </location>
</feature>
<dbReference type="Pfam" id="PF13976">
    <property type="entry name" value="gag_pre-integrs"/>
    <property type="match status" value="1"/>
</dbReference>
<dbReference type="PANTHER" id="PTHR33223">
    <property type="entry name" value="CCHC-TYPE DOMAIN-CONTAINING PROTEIN"/>
    <property type="match status" value="1"/>
</dbReference>
<accession>A0AA39S1L1</accession>
<feature type="compositionally biased region" description="Basic residues" evidence="3">
    <location>
        <begin position="868"/>
        <end position="877"/>
    </location>
</feature>
<keyword evidence="1" id="KW-0479">Metal-binding</keyword>
<dbReference type="Proteomes" id="UP001168877">
    <property type="component" value="Unassembled WGS sequence"/>
</dbReference>
<comment type="caution">
    <text evidence="5">The sequence shown here is derived from an EMBL/GenBank/DDBJ whole genome shotgun (WGS) entry which is preliminary data.</text>
</comment>
<dbReference type="PROSITE" id="PS50158">
    <property type="entry name" value="ZF_CCHC"/>
    <property type="match status" value="1"/>
</dbReference>
<keyword evidence="2" id="KW-0175">Coiled coil</keyword>
<feature type="compositionally biased region" description="Polar residues" evidence="3">
    <location>
        <begin position="838"/>
        <end position="847"/>
    </location>
</feature>
<feature type="region of interest" description="Disordered" evidence="3">
    <location>
        <begin position="90"/>
        <end position="116"/>
    </location>
</feature>
<dbReference type="CDD" id="cd00303">
    <property type="entry name" value="retropepsin_like"/>
    <property type="match status" value="1"/>
</dbReference>
<feature type="region of interest" description="Disordered" evidence="3">
    <location>
        <begin position="39"/>
        <end position="68"/>
    </location>
</feature>
<feature type="compositionally biased region" description="Basic and acidic residues" evidence="3">
    <location>
        <begin position="878"/>
        <end position="892"/>
    </location>
</feature>
<organism evidence="5 6">
    <name type="scientific">Acer saccharum</name>
    <name type="common">Sugar maple</name>
    <dbReference type="NCBI Taxonomy" id="4024"/>
    <lineage>
        <taxon>Eukaryota</taxon>
        <taxon>Viridiplantae</taxon>
        <taxon>Streptophyta</taxon>
        <taxon>Embryophyta</taxon>
        <taxon>Tracheophyta</taxon>
        <taxon>Spermatophyta</taxon>
        <taxon>Magnoliopsida</taxon>
        <taxon>eudicotyledons</taxon>
        <taxon>Gunneridae</taxon>
        <taxon>Pentapetalae</taxon>
        <taxon>rosids</taxon>
        <taxon>malvids</taxon>
        <taxon>Sapindales</taxon>
        <taxon>Sapindaceae</taxon>
        <taxon>Hippocastanoideae</taxon>
        <taxon>Acereae</taxon>
        <taxon>Acer</taxon>
    </lineage>
</organism>
<keyword evidence="6" id="KW-1185">Reference proteome</keyword>
<dbReference type="Pfam" id="PF03732">
    <property type="entry name" value="Retrotrans_gag"/>
    <property type="match status" value="1"/>
</dbReference>
<evidence type="ECO:0000259" key="4">
    <source>
        <dbReference type="PROSITE" id="PS50158"/>
    </source>
</evidence>
<feature type="compositionally biased region" description="Basic and acidic residues" evidence="3">
    <location>
        <begin position="855"/>
        <end position="867"/>
    </location>
</feature>
<protein>
    <recommendedName>
        <fullName evidence="4">CCHC-type domain-containing protein</fullName>
    </recommendedName>
</protein>
<dbReference type="GO" id="GO:0003676">
    <property type="term" value="F:nucleic acid binding"/>
    <property type="evidence" value="ECO:0007669"/>
    <property type="project" value="InterPro"/>
</dbReference>
<sequence>MRSLPDRFESKVTAIEENSGYMDMKPSEVIGRLLAYESRKAPSTTTPPKKSKGIALKASKDAKEAKHESDEDLALFVKRFNKVMGFKKKKGFGSRGQDLKKKGSFKKFEPRQERTERKGVRCFKCGGIGHFAPECANHNERKKGKVMAATWSGSSDDSNEEDESSSEEELMANFLAFASSHKSKSASEKEEMSQEEIDSSEVKSDSSSSSKKKFVEQKVFAKYHAEFNDLALKSTRKIERLREENLELSAHNDHLSEQVKRLKRREDKLIEELDLSKRSEEGLNRELVEVKGSLARIDSSTKKLDHLLGVGKSPSDKRGLGYEDGKKTSTSNKTVFVKSLKNEETSFVQPPRKKLEVGQCSNAQVKTGPRRKSQAQPPRVPQANTPPKLAHKGKRPIMQPQAWKQPRPVQQRRWIEPTYPQRHGRAPIRAQRQGMIPFFIPICHFCGCDGHIRPNCFQFIKLCKKQSMIEKRKNRAKMHVSRNENVDLHDLRNSRAHVPKTTKKAKIVAKWIRKNENVCHVAQIALKANSSNFWYLDSGCSRHMTGNKSFFETLVMEEGGNVTFGDGSKTNVVGKGTISVPGLPSLSNALFVDGLKANLISISHLSDEGYSVCFSKDYCSILKPDGQTLLKGMRSSDNCYCLKASIVSNHVSMDEQIELWHERLGHMNFRDLRTLGKFNCVRGLPKLGKKANGICGPCQQGKQTKSMHKKGKYLTTKEPLELLHMDLMGPMQTESLGGKRYIFVCVDDFSSEASKIGLSLPIGLGVSSPYELTTPGIHPPGRLRSEVHIAIPDTQARQSTEETPQDHIEDFEGRKQRKGKGVMNEESREEQDQVRTHGVNSSDTYQRNRWRHRSISSEDKSPRPRRELRSKRAKRRRSESTEDRRSPDERGNHGRMTIKSRLDPVGEPTGQRDVTLQELSRKVSAMARRYGRNVSSDDESDSPFIETIARTQFPDRFRMPTIEQYKENRDPKEHVHRFRNIMAQYSSNDGLLCLTFPQTFGDLASRWFGRLPPGSISSSSNLSKAFIRQFMGSVQRRKSLAHLSNMKPERNESIKKYLARFGKEVAQIEDASDVAVVAAFTNGLQSGRLSFDLRRERPKTYEEMMEIAGDYALAEEEEVAQGGNYVHGHKPDSKPDHKDDKKAQSRDRQREEKGQKGYPREGRGNARTNKFRGRYNHYTPLTGDQEEILSVVEDKGLAKYPRQQSANARRDTTKYCRFHKDHGHDTSKCFQLRDHIESLIRDGHLKDFALKGDKHGGRQDSRQGNGQDRKSPRRNSPNATINTIFGGPHTGRSNRERMSEVREVMYEGMSMEINFVQRNPKKGREGHDPITFTAEDLDGIDAKPNDAIVVGVRIAHRDVLRVMIDNGSSADILSARVYDELRLDRKDLEPFHVPLKGFGGAEVRSLGTVKLPVRFGTAPCRRTILLDFVVVDIHNWPYNALLGRPFLNKARAVTSTHALKIKFPTEFGVGELRGSQEMAHRANLSIFKDKAGMETLNIFEVDREVQEDNPENFELDPRDKTSREKEEPTESIMLDETEPDKTVKIGARLTEQVKKDVMNLLKEYRGIFAWCHEDMPGID</sequence>
<dbReference type="InterPro" id="IPR025724">
    <property type="entry name" value="GAG-pre-integrase_dom"/>
</dbReference>
<reference evidence="5" key="1">
    <citation type="journal article" date="2022" name="Plant J.">
        <title>Strategies of tolerance reflected in two North American maple genomes.</title>
        <authorList>
            <person name="McEvoy S.L."/>
            <person name="Sezen U.U."/>
            <person name="Trouern-Trend A."/>
            <person name="McMahon S.M."/>
            <person name="Schaberg P.G."/>
            <person name="Yang J."/>
            <person name="Wegrzyn J.L."/>
            <person name="Swenson N.G."/>
        </authorList>
    </citation>
    <scope>NUCLEOTIDE SEQUENCE</scope>
    <source>
        <strain evidence="5">NS2018</strain>
    </source>
</reference>
<feature type="domain" description="CCHC-type" evidence="4">
    <location>
        <begin position="121"/>
        <end position="135"/>
    </location>
</feature>
<keyword evidence="1" id="KW-0863">Zinc-finger</keyword>
<feature type="compositionally biased region" description="Basic and acidic residues" evidence="3">
    <location>
        <begin position="804"/>
        <end position="814"/>
    </location>
</feature>
<evidence type="ECO:0000256" key="1">
    <source>
        <dbReference type="PROSITE-ProRule" id="PRU00047"/>
    </source>
</evidence>
<feature type="compositionally biased region" description="Acidic residues" evidence="3">
    <location>
        <begin position="1529"/>
        <end position="1538"/>
    </location>
</feature>
<feature type="compositionally biased region" description="Basic and acidic residues" evidence="3">
    <location>
        <begin position="1249"/>
        <end position="1261"/>
    </location>
</feature>
<feature type="compositionally biased region" description="Basic and acidic residues" evidence="3">
    <location>
        <begin position="823"/>
        <end position="835"/>
    </location>
</feature>
<dbReference type="Gene3D" id="3.30.420.10">
    <property type="entry name" value="Ribonuclease H-like superfamily/Ribonuclease H"/>
    <property type="match status" value="1"/>
</dbReference>
<reference evidence="5" key="2">
    <citation type="submission" date="2023-06" db="EMBL/GenBank/DDBJ databases">
        <authorList>
            <person name="Swenson N.G."/>
            <person name="Wegrzyn J.L."/>
            <person name="Mcevoy S.L."/>
        </authorList>
    </citation>
    <scope>NUCLEOTIDE SEQUENCE</scope>
    <source>
        <strain evidence="5">NS2018</strain>
        <tissue evidence="5">Leaf</tissue>
    </source>
</reference>
<evidence type="ECO:0000256" key="2">
    <source>
        <dbReference type="SAM" id="Coils"/>
    </source>
</evidence>
<feature type="region of interest" description="Disordered" evidence="3">
    <location>
        <begin position="793"/>
        <end position="912"/>
    </location>
</feature>
<dbReference type="SMART" id="SM00343">
    <property type="entry name" value="ZnF_C2HC"/>
    <property type="match status" value="2"/>
</dbReference>
<feature type="region of interest" description="Disordered" evidence="3">
    <location>
        <begin position="1124"/>
        <end position="1179"/>
    </location>
</feature>
<dbReference type="InterPro" id="IPR036875">
    <property type="entry name" value="Znf_CCHC_sf"/>
</dbReference>
<dbReference type="Pfam" id="PF22936">
    <property type="entry name" value="Pol_BBD"/>
    <property type="match status" value="1"/>
</dbReference>
<feature type="region of interest" description="Disordered" evidence="3">
    <location>
        <begin position="1249"/>
        <end position="1295"/>
    </location>
</feature>
<name>A0AA39S1L1_ACESA</name>
<feature type="compositionally biased region" description="Basic and acidic residues" evidence="3">
    <location>
        <begin position="97"/>
        <end position="116"/>
    </location>
</feature>
<evidence type="ECO:0000313" key="6">
    <source>
        <dbReference type="Proteomes" id="UP001168877"/>
    </source>
</evidence>
<evidence type="ECO:0000313" key="5">
    <source>
        <dbReference type="EMBL" id="KAK0586747.1"/>
    </source>
</evidence>
<feature type="coiled-coil region" evidence="2">
    <location>
        <begin position="238"/>
        <end position="279"/>
    </location>
</feature>
<keyword evidence="1" id="KW-0862">Zinc</keyword>
<dbReference type="PANTHER" id="PTHR33223:SF10">
    <property type="entry name" value="AMINOTRANSFERASE-LIKE PLANT MOBILE DOMAIN-CONTAINING PROTEIN"/>
    <property type="match status" value="1"/>
</dbReference>
<feature type="region of interest" description="Disordered" evidence="3">
    <location>
        <begin position="181"/>
        <end position="212"/>
    </location>
</feature>
<dbReference type="InterPro" id="IPR005162">
    <property type="entry name" value="Retrotrans_gag_dom"/>
</dbReference>
<feature type="compositionally biased region" description="Basic and acidic residues" evidence="3">
    <location>
        <begin position="1129"/>
        <end position="1164"/>
    </location>
</feature>
<feature type="region of interest" description="Disordered" evidence="3">
    <location>
        <begin position="343"/>
        <end position="409"/>
    </location>
</feature>
<dbReference type="Gene3D" id="2.40.70.10">
    <property type="entry name" value="Acid Proteases"/>
    <property type="match status" value="1"/>
</dbReference>
<dbReference type="GO" id="GO:0008270">
    <property type="term" value="F:zinc ion binding"/>
    <property type="evidence" value="ECO:0007669"/>
    <property type="project" value="UniProtKB-KW"/>
</dbReference>
<dbReference type="InterPro" id="IPR036397">
    <property type="entry name" value="RNaseH_sf"/>
</dbReference>
<dbReference type="InterPro" id="IPR001878">
    <property type="entry name" value="Znf_CCHC"/>
</dbReference>
<feature type="compositionally biased region" description="Acidic residues" evidence="3">
    <location>
        <begin position="157"/>
        <end position="168"/>
    </location>
</feature>
<feature type="compositionally biased region" description="Basic and acidic residues" evidence="3">
    <location>
        <begin position="58"/>
        <end position="68"/>
    </location>
</feature>
<evidence type="ECO:0000256" key="3">
    <source>
        <dbReference type="SAM" id="MobiDB-lite"/>
    </source>
</evidence>